<dbReference type="EMBL" id="JACHMW010000001">
    <property type="protein sequence ID" value="MBB5848241.1"/>
    <property type="molecule type" value="Genomic_DNA"/>
</dbReference>
<accession>A0A7W9JI21</accession>
<evidence type="ECO:0000313" key="3">
    <source>
        <dbReference type="Proteomes" id="UP000567246"/>
    </source>
</evidence>
<gene>
    <name evidence="2" type="ORF">HDA33_000805</name>
</gene>
<dbReference type="AlphaFoldDB" id="A0A7W9JI21"/>
<proteinExistence type="predicted"/>
<dbReference type="Proteomes" id="UP000567246">
    <property type="component" value="Unassembled WGS sequence"/>
</dbReference>
<keyword evidence="3" id="KW-1185">Reference proteome</keyword>
<feature type="region of interest" description="Disordered" evidence="1">
    <location>
        <begin position="299"/>
        <end position="348"/>
    </location>
</feature>
<organism evidence="2 3">
    <name type="scientific">Micrococcus endophyticus</name>
    <dbReference type="NCBI Taxonomy" id="455343"/>
    <lineage>
        <taxon>Bacteria</taxon>
        <taxon>Bacillati</taxon>
        <taxon>Actinomycetota</taxon>
        <taxon>Actinomycetes</taxon>
        <taxon>Micrococcales</taxon>
        <taxon>Micrococcaceae</taxon>
        <taxon>Micrococcus</taxon>
    </lineage>
</organism>
<name>A0A7W9JI21_9MICC</name>
<feature type="compositionally biased region" description="Pro residues" evidence="1">
    <location>
        <begin position="305"/>
        <end position="317"/>
    </location>
</feature>
<sequence length="348" mass="36918">MTQPRLAHQTPLGRMYARSLTGLPEVPSITTVIGMERTDLDGWIGWMAAQSVTQDPRLAESVGSAARLKQVARQSADAAARYRDAAAERGDRVHDYAEQVAQRALGRPHTLAETRAKLIEHGEGAYADRFDEWWDLYDVRPVAAEITVWNHTVGYAGTLDLVARIGGRLCLIDYKTKGTGRDGRVKALDPKVVMQLTAGLKAEESLVDPEAGTWEEWRHGQAEMLLGVALGETEVAVHQANPGVLPRHWHKFWALRQVWKHAQAADDAGPALRVIGPPPPSVPPAAAGGLQAVRAAAFGSAAPAPADPASPAGPAPTGPATKDPAPAAPASSSEPAPAASDGDDRVTA</sequence>
<evidence type="ECO:0000313" key="2">
    <source>
        <dbReference type="EMBL" id="MBB5848241.1"/>
    </source>
</evidence>
<feature type="compositionally biased region" description="Low complexity" evidence="1">
    <location>
        <begin position="318"/>
        <end position="340"/>
    </location>
</feature>
<evidence type="ECO:0000256" key="1">
    <source>
        <dbReference type="SAM" id="MobiDB-lite"/>
    </source>
</evidence>
<comment type="caution">
    <text evidence="2">The sequence shown here is derived from an EMBL/GenBank/DDBJ whole genome shotgun (WGS) entry which is preliminary data.</text>
</comment>
<evidence type="ECO:0008006" key="4">
    <source>
        <dbReference type="Google" id="ProtNLM"/>
    </source>
</evidence>
<protein>
    <recommendedName>
        <fullName evidence="4">Cytochrome</fullName>
    </recommendedName>
</protein>
<reference evidence="2 3" key="1">
    <citation type="submission" date="2020-08" db="EMBL/GenBank/DDBJ databases">
        <title>Sequencing the genomes of 1000 actinobacteria strains.</title>
        <authorList>
            <person name="Klenk H.-P."/>
        </authorList>
    </citation>
    <scope>NUCLEOTIDE SEQUENCE [LARGE SCALE GENOMIC DNA]</scope>
    <source>
        <strain evidence="2 3">DSM 17945</strain>
    </source>
</reference>